<dbReference type="Gene3D" id="3.20.20.140">
    <property type="entry name" value="Metal-dependent hydrolases"/>
    <property type="match status" value="1"/>
</dbReference>
<dbReference type="PANTHER" id="PTHR42658:SF1">
    <property type="entry name" value="HYDROLASE TATD"/>
    <property type="match status" value="1"/>
</dbReference>
<evidence type="ECO:0000313" key="1">
    <source>
        <dbReference type="EMBL" id="QDG49240.1"/>
    </source>
</evidence>
<dbReference type="OrthoDB" id="9783157at2"/>
<gene>
    <name evidence="1" type="ORF">FIV42_00330</name>
</gene>
<sequence length="267" mass="30086">MKIFDAQIRSDICSDADLQNLHYFETERVITTAHAPRNFERAEDLLAYFDDLTTDECARLRRCGLQPHVALGVLPRARPRRAHPEVWRELPYLLQQPEVVALGEIGAWEDTKAHWKLFERQVEIAREAGPVPIICTPPADLRVNMTFKMMQRLEKLGMPPEMVLMNRLDERLIEEVVEDGFVAGVSVGTSNLEPRQAAGLLAEVIDRLGSADRIVLDSSLRTGATDILGIPKTVVALQDIGVERRAIDKLVYGNAMALFVRQSHQLE</sequence>
<accession>A0A5B8XYX2</accession>
<dbReference type="RefSeq" id="WP_141195739.1">
    <property type="nucleotide sequence ID" value="NZ_CP041186.1"/>
</dbReference>
<dbReference type="EMBL" id="CP041186">
    <property type="protein sequence ID" value="QDG49240.1"/>
    <property type="molecule type" value="Genomic_DNA"/>
</dbReference>
<reference evidence="1 2" key="1">
    <citation type="submission" date="2019-06" db="EMBL/GenBank/DDBJ databases">
        <title>Persicimonas caeni gen. nov., sp. nov., a predatory bacterium isolated from solar saltern.</title>
        <authorList>
            <person name="Wang S."/>
        </authorList>
    </citation>
    <scope>NUCLEOTIDE SEQUENCE [LARGE SCALE GENOMIC DNA]</scope>
    <source>
        <strain evidence="1 2">YN101</strain>
    </source>
</reference>
<dbReference type="InterPro" id="IPR012022">
    <property type="entry name" value="UCP005295"/>
</dbReference>
<accession>A0A4Y6PLW7</accession>
<evidence type="ECO:0008006" key="3">
    <source>
        <dbReference type="Google" id="ProtNLM"/>
    </source>
</evidence>
<dbReference type="InterPro" id="IPR032466">
    <property type="entry name" value="Metal_Hydrolase"/>
</dbReference>
<dbReference type="AlphaFoldDB" id="A0A4Y6PLW7"/>
<dbReference type="PANTHER" id="PTHR42658">
    <property type="entry name" value="HYDROLASE TATD"/>
    <property type="match status" value="1"/>
</dbReference>
<name>A0A4Y6PLW7_PERCE</name>
<dbReference type="SUPFAM" id="SSF51556">
    <property type="entry name" value="Metallo-dependent hydrolases"/>
    <property type="match status" value="1"/>
</dbReference>
<keyword evidence="2" id="KW-1185">Reference proteome</keyword>
<dbReference type="Proteomes" id="UP000315995">
    <property type="component" value="Chromosome"/>
</dbReference>
<organism evidence="1 2">
    <name type="scientific">Persicimonas caeni</name>
    <dbReference type="NCBI Taxonomy" id="2292766"/>
    <lineage>
        <taxon>Bacteria</taxon>
        <taxon>Deltaproteobacteria</taxon>
        <taxon>Bradymonadales</taxon>
        <taxon>Bradymonadaceae</taxon>
        <taxon>Persicimonas</taxon>
    </lineage>
</organism>
<protein>
    <recommendedName>
        <fullName evidence="3">Amidohydrolase-related domain-containing protein</fullName>
    </recommendedName>
</protein>
<evidence type="ECO:0000313" key="2">
    <source>
        <dbReference type="Proteomes" id="UP000315995"/>
    </source>
</evidence>
<proteinExistence type="predicted"/>